<evidence type="ECO:0000256" key="4">
    <source>
        <dbReference type="ARBA" id="ARBA00022917"/>
    </source>
</evidence>
<sequence length="362" mass="40338">MNEERIISYASSLKGRYEELGVLITDPNVICDAERYTRLSKEYKRLENLFHELSEYEQCKALIEEARHTLDSSNDEELKALAKDQLEESEANLPLTIQQIALMLVPEDPEDAKNAIVEIRAGTGGDEAALFARDLFKMYSRFAEQQRWQISVTHVTEGALGGYKEIIFNLSGTAVYGTMKYESGVHRVQRVPETETQGRVHTSAASVVVLPEADEVDVDIKESDLRIDTFCSSGAGGQSVNTTYSAVRIVHIPTGVVVQCQDERSQLKNKAKALAELRSRIYDIERSKQLESVASQRKSMVSTGDRSAKIRTYNYPQGRVTDHRIGLTIHDLDGVMNGNLSTIIDALSVAENTNKMSEAMLA</sequence>
<protein>
    <recommendedName>
        <fullName evidence="5 6">Peptide chain release factor 1</fullName>
        <shortName evidence="5">RF-1</shortName>
    </recommendedName>
</protein>
<dbReference type="Gene3D" id="3.30.160.20">
    <property type="match status" value="1"/>
</dbReference>
<evidence type="ECO:0000256" key="1">
    <source>
        <dbReference type="ARBA" id="ARBA00002986"/>
    </source>
</evidence>
<dbReference type="Proteomes" id="UP001628220">
    <property type="component" value="Unassembled WGS sequence"/>
</dbReference>
<dbReference type="SMART" id="SM00937">
    <property type="entry name" value="PCRF"/>
    <property type="match status" value="1"/>
</dbReference>
<feature type="modified residue" description="N5-methylglutamine" evidence="5">
    <location>
        <position position="238"/>
    </location>
</feature>
<dbReference type="RefSeq" id="WP_411915201.1">
    <property type="nucleotide sequence ID" value="NZ_BAAFSF010000001.1"/>
</dbReference>
<evidence type="ECO:0000256" key="6">
    <source>
        <dbReference type="NCBIfam" id="TIGR00019"/>
    </source>
</evidence>
<comment type="function">
    <text evidence="1 5">Peptide chain release factor 1 directs the termination of translation in response to the peptide chain termination codons UAG and UAA.</text>
</comment>
<dbReference type="Pfam" id="PF03462">
    <property type="entry name" value="PCRF"/>
    <property type="match status" value="1"/>
</dbReference>
<evidence type="ECO:0000256" key="2">
    <source>
        <dbReference type="ARBA" id="ARBA00010835"/>
    </source>
</evidence>
<comment type="subcellular location">
    <subcellularLocation>
        <location evidence="5">Cytoplasm</location>
    </subcellularLocation>
</comment>
<dbReference type="Gene3D" id="3.30.70.1660">
    <property type="match status" value="1"/>
</dbReference>
<dbReference type="InterPro" id="IPR004373">
    <property type="entry name" value="RF-1"/>
</dbReference>
<comment type="PTM">
    <text evidence="5">Methylated by PrmC. Methylation increases the termination efficiency of RF1.</text>
</comment>
<dbReference type="EMBL" id="BAAFSF010000001">
    <property type="protein sequence ID" value="GAB1251390.1"/>
    <property type="molecule type" value="Genomic_DNA"/>
</dbReference>
<dbReference type="HAMAP" id="MF_00093">
    <property type="entry name" value="Rel_fac_1"/>
    <property type="match status" value="1"/>
</dbReference>
<evidence type="ECO:0000256" key="3">
    <source>
        <dbReference type="ARBA" id="ARBA00022481"/>
    </source>
</evidence>
<dbReference type="InterPro" id="IPR050057">
    <property type="entry name" value="Prokaryotic/Mito_RF"/>
</dbReference>
<keyword evidence="5" id="KW-0963">Cytoplasm</keyword>
<dbReference type="Pfam" id="PF00472">
    <property type="entry name" value="RF-1"/>
    <property type="match status" value="1"/>
</dbReference>
<dbReference type="InterPro" id="IPR045853">
    <property type="entry name" value="Pep_chain_release_fac_I_sf"/>
</dbReference>
<name>A0ABQ0E0Z6_9PORP</name>
<organism evidence="8 9">
    <name type="scientific">Porphyromonas miyakawae</name>
    <dbReference type="NCBI Taxonomy" id="3137470"/>
    <lineage>
        <taxon>Bacteria</taxon>
        <taxon>Pseudomonadati</taxon>
        <taxon>Bacteroidota</taxon>
        <taxon>Bacteroidia</taxon>
        <taxon>Bacteroidales</taxon>
        <taxon>Porphyromonadaceae</taxon>
        <taxon>Porphyromonas</taxon>
    </lineage>
</organism>
<reference evidence="8 9" key="1">
    <citation type="journal article" date="2025" name="Int. J. Syst. Evol. Microbiol.">
        <title>Desulfovibrio falkowii sp. nov., Porphyromonas miyakawae sp. nov., Mediterraneibacter flintii sp. nov. and Owariibacterium komagatae gen. nov., sp. nov., isolated from human faeces.</title>
        <authorList>
            <person name="Hamaguchi T."/>
            <person name="Ohara M."/>
            <person name="Hisatomi A."/>
            <person name="Sekiguchi K."/>
            <person name="Takeda J.I."/>
            <person name="Ueyama J."/>
            <person name="Ito M."/>
            <person name="Nishiwaki H."/>
            <person name="Ogi T."/>
            <person name="Hirayama M."/>
            <person name="Ohkuma M."/>
            <person name="Sakamoto M."/>
            <person name="Ohno K."/>
        </authorList>
    </citation>
    <scope>NUCLEOTIDE SEQUENCE [LARGE SCALE GENOMIC DNA]</scope>
    <source>
        <strain evidence="8 9">13CB11C</strain>
    </source>
</reference>
<dbReference type="Gene3D" id="6.10.140.1950">
    <property type="match status" value="1"/>
</dbReference>
<keyword evidence="9" id="KW-1185">Reference proteome</keyword>
<accession>A0ABQ0E0Z6</accession>
<feature type="domain" description="Peptide chain release factor" evidence="7">
    <location>
        <begin position="69"/>
        <end position="182"/>
    </location>
</feature>
<dbReference type="InterPro" id="IPR005139">
    <property type="entry name" value="PCRF"/>
</dbReference>
<keyword evidence="4 5" id="KW-0648">Protein biosynthesis</keyword>
<keyword evidence="3 5" id="KW-0488">Methylation</keyword>
<dbReference type="PANTHER" id="PTHR43804">
    <property type="entry name" value="LD18447P"/>
    <property type="match status" value="1"/>
</dbReference>
<dbReference type="NCBIfam" id="TIGR00019">
    <property type="entry name" value="prfA"/>
    <property type="match status" value="1"/>
</dbReference>
<dbReference type="SUPFAM" id="SSF75620">
    <property type="entry name" value="Release factor"/>
    <property type="match status" value="1"/>
</dbReference>
<comment type="similarity">
    <text evidence="2 5">Belongs to the prokaryotic/mitochondrial release factor family.</text>
</comment>
<dbReference type="NCBIfam" id="NF001859">
    <property type="entry name" value="PRK00591.1"/>
    <property type="match status" value="1"/>
</dbReference>
<dbReference type="InterPro" id="IPR000352">
    <property type="entry name" value="Pep_chain_release_fac_I"/>
</dbReference>
<gene>
    <name evidence="5 8" type="primary">prfA</name>
    <name evidence="8" type="ORF">Tsumi_04940</name>
</gene>
<evidence type="ECO:0000259" key="7">
    <source>
        <dbReference type="SMART" id="SM00937"/>
    </source>
</evidence>
<proteinExistence type="inferred from homology"/>
<dbReference type="PANTHER" id="PTHR43804:SF7">
    <property type="entry name" value="LD18447P"/>
    <property type="match status" value="1"/>
</dbReference>
<comment type="caution">
    <text evidence="8">The sequence shown here is derived from an EMBL/GenBank/DDBJ whole genome shotgun (WGS) entry which is preliminary data.</text>
</comment>
<evidence type="ECO:0000256" key="5">
    <source>
        <dbReference type="HAMAP-Rule" id="MF_00093"/>
    </source>
</evidence>
<evidence type="ECO:0000313" key="9">
    <source>
        <dbReference type="Proteomes" id="UP001628220"/>
    </source>
</evidence>
<evidence type="ECO:0000313" key="8">
    <source>
        <dbReference type="EMBL" id="GAB1251390.1"/>
    </source>
</evidence>